<dbReference type="SUPFAM" id="SSF46955">
    <property type="entry name" value="Putative DNA-binding domain"/>
    <property type="match status" value="1"/>
</dbReference>
<dbReference type="GO" id="GO:0003677">
    <property type="term" value="F:DNA binding"/>
    <property type="evidence" value="ECO:0007669"/>
    <property type="project" value="UniProtKB-KW"/>
</dbReference>
<dbReference type="PROSITE" id="PS50937">
    <property type="entry name" value="HTH_MERR_2"/>
    <property type="match status" value="1"/>
</dbReference>
<organism evidence="4 5">
    <name type="scientific">Secundilactobacillus paracollinoides</name>
    <dbReference type="NCBI Taxonomy" id="240427"/>
    <lineage>
        <taxon>Bacteria</taxon>
        <taxon>Bacillati</taxon>
        <taxon>Bacillota</taxon>
        <taxon>Bacilli</taxon>
        <taxon>Lactobacillales</taxon>
        <taxon>Lactobacillaceae</taxon>
        <taxon>Secundilactobacillus</taxon>
    </lineage>
</organism>
<keyword evidence="1" id="KW-0238">DNA-binding</keyword>
<dbReference type="PANTHER" id="PTHR30204">
    <property type="entry name" value="REDOX-CYCLING DRUG-SENSING TRANSCRIPTIONAL ACTIVATOR SOXR"/>
    <property type="match status" value="1"/>
</dbReference>
<dbReference type="InterPro" id="IPR009061">
    <property type="entry name" value="DNA-bd_dom_put_sf"/>
</dbReference>
<feature type="domain" description="HTH merR-type" evidence="3">
    <location>
        <begin position="1"/>
        <end position="71"/>
    </location>
</feature>
<dbReference type="STRING" id="240427.AYR62_05275"/>
<dbReference type="SMART" id="SM00422">
    <property type="entry name" value="HTH_MERR"/>
    <property type="match status" value="1"/>
</dbReference>
<dbReference type="Gene3D" id="1.10.1660.10">
    <property type="match status" value="1"/>
</dbReference>
<accession>A0A1B2J0M0</accession>
<dbReference type="PROSITE" id="PS00552">
    <property type="entry name" value="HTH_MERR_1"/>
    <property type="match status" value="1"/>
</dbReference>
<evidence type="ECO:0000256" key="2">
    <source>
        <dbReference type="SAM" id="Coils"/>
    </source>
</evidence>
<reference evidence="4 5" key="1">
    <citation type="submission" date="2016-03" db="EMBL/GenBank/DDBJ databases">
        <title>Pediococcus and Lactobacillus from brewery environment - whole genome sequencing and assembly.</title>
        <authorList>
            <person name="Behr J."/>
            <person name="Geissler A.J."/>
            <person name="Vogel R.F."/>
        </authorList>
    </citation>
    <scope>NUCLEOTIDE SEQUENCE [LARGE SCALE GENOMIC DNA]</scope>
    <source>
        <strain evidence="4 5">TMW 1.1995</strain>
    </source>
</reference>
<evidence type="ECO:0000313" key="5">
    <source>
        <dbReference type="Proteomes" id="UP000093267"/>
    </source>
</evidence>
<dbReference type="PRINTS" id="PR00040">
    <property type="entry name" value="HTHMERR"/>
</dbReference>
<keyword evidence="5" id="KW-1185">Reference proteome</keyword>
<evidence type="ECO:0000256" key="1">
    <source>
        <dbReference type="ARBA" id="ARBA00023125"/>
    </source>
</evidence>
<dbReference type="RefSeq" id="WP_065903071.1">
    <property type="nucleotide sequence ID" value="NZ_CP014912.1"/>
</dbReference>
<dbReference type="CDD" id="cd01109">
    <property type="entry name" value="HTH_YyaN"/>
    <property type="match status" value="1"/>
</dbReference>
<dbReference type="InterPro" id="IPR047057">
    <property type="entry name" value="MerR_fam"/>
</dbReference>
<gene>
    <name evidence="4" type="ORF">AYR63_12300</name>
</gene>
<dbReference type="GO" id="GO:0003700">
    <property type="term" value="F:DNA-binding transcription factor activity"/>
    <property type="evidence" value="ECO:0007669"/>
    <property type="project" value="InterPro"/>
</dbReference>
<dbReference type="EMBL" id="CP014924">
    <property type="protein sequence ID" value="ANZ67842.1"/>
    <property type="molecule type" value="Genomic_DNA"/>
</dbReference>
<dbReference type="PANTHER" id="PTHR30204:SF82">
    <property type="entry name" value="TRANSCRIPTIONAL REGULATOR, MERR FAMILY"/>
    <property type="match status" value="1"/>
</dbReference>
<name>A0A1B2J0M0_9LACO</name>
<dbReference type="Proteomes" id="UP000093267">
    <property type="component" value="Chromosome"/>
</dbReference>
<dbReference type="OrthoDB" id="9811174at2"/>
<dbReference type="InterPro" id="IPR000551">
    <property type="entry name" value="MerR-type_HTH_dom"/>
</dbReference>
<evidence type="ECO:0000259" key="3">
    <source>
        <dbReference type="PROSITE" id="PS50937"/>
    </source>
</evidence>
<dbReference type="Pfam" id="PF13411">
    <property type="entry name" value="MerR_1"/>
    <property type="match status" value="1"/>
</dbReference>
<feature type="coiled-coil region" evidence="2">
    <location>
        <begin position="83"/>
        <end position="110"/>
    </location>
</feature>
<protein>
    <submittedName>
        <fullName evidence="4">MerR family transcriptional regulator</fullName>
    </submittedName>
</protein>
<evidence type="ECO:0000313" key="4">
    <source>
        <dbReference type="EMBL" id="ANZ67842.1"/>
    </source>
</evidence>
<keyword evidence="2" id="KW-0175">Coiled coil</keyword>
<proteinExistence type="predicted"/>
<sequence>MSYSIGQVASTLGVSIDTLRYYDKSGLLPFVKRSANGRRQFTENDVHLMRTIICLKNAGVSVNDIGKFIHLRLMGDSTLNQRYHLLEDHEEDLQRQINDLQETLSYLKFKKWYYETAVDAGTESLHFVPDSNEVKPDLDQEYMAHLKENDEPEELQRFLNVRDYRNKR</sequence>
<dbReference type="AlphaFoldDB" id="A0A1B2J0M0"/>